<reference evidence="2 3" key="1">
    <citation type="submission" date="2023-08" db="EMBL/GenBank/DDBJ databases">
        <title>Implementing the SeqCode for naming new Mesorhizobium species isolated from Vachellia karroo root nodules.</title>
        <authorList>
            <person name="Van Lill M."/>
        </authorList>
    </citation>
    <scope>NUCLEOTIDE SEQUENCE [LARGE SCALE GENOMIC DNA]</scope>
    <source>
        <strain evidence="2 3">VK25D</strain>
    </source>
</reference>
<keyword evidence="3" id="KW-1185">Reference proteome</keyword>
<accession>A0ABU5A1A0</accession>
<dbReference type="HAMAP" id="MF_00827">
    <property type="entry name" value="UPF0386"/>
    <property type="match status" value="1"/>
</dbReference>
<protein>
    <recommendedName>
        <fullName evidence="1">UPF0386 protein RFM42_03090</fullName>
    </recommendedName>
</protein>
<sequence length="90" mass="10538">MRVQEDARRCGEQRILHLLAQGGRIEIEKNESRKIASVQCLTRDGWRYPGFDLKLFRKLRRKKAVSSTDGGPYRITRRGLQLVRAELDNR</sequence>
<evidence type="ECO:0000256" key="1">
    <source>
        <dbReference type="HAMAP-Rule" id="MF_00827"/>
    </source>
</evidence>
<proteinExistence type="inferred from homology"/>
<dbReference type="RefSeq" id="WP_320245305.1">
    <property type="nucleotide sequence ID" value="NZ_JAVIIQ010000001.1"/>
</dbReference>
<comment type="caution">
    <text evidence="2">The sequence shown here is derived from an EMBL/GenBank/DDBJ whole genome shotgun (WGS) entry which is preliminary data.</text>
</comment>
<dbReference type="Pfam" id="PF09857">
    <property type="entry name" value="YjhX_toxin"/>
    <property type="match status" value="1"/>
</dbReference>
<comment type="similarity">
    <text evidence="1">Belongs to the UPF0386 family.</text>
</comment>
<dbReference type="Proteomes" id="UP001285154">
    <property type="component" value="Unassembled WGS sequence"/>
</dbReference>
<dbReference type="InterPro" id="IPR018654">
    <property type="entry name" value="YjhX_toxin"/>
</dbReference>
<evidence type="ECO:0000313" key="2">
    <source>
        <dbReference type="EMBL" id="MDX8529946.1"/>
    </source>
</evidence>
<dbReference type="EMBL" id="JAVIIQ010000001">
    <property type="protein sequence ID" value="MDX8529946.1"/>
    <property type="molecule type" value="Genomic_DNA"/>
</dbReference>
<gene>
    <name evidence="2" type="ORF">RFM42_03090</name>
</gene>
<name>A0ABU5A1A0_9HYPH</name>
<organism evidence="2 3">
    <name type="scientific">Mesorhizobium vachelliae</name>
    <dbReference type="NCBI Taxonomy" id="3072309"/>
    <lineage>
        <taxon>Bacteria</taxon>
        <taxon>Pseudomonadati</taxon>
        <taxon>Pseudomonadota</taxon>
        <taxon>Alphaproteobacteria</taxon>
        <taxon>Hyphomicrobiales</taxon>
        <taxon>Phyllobacteriaceae</taxon>
        <taxon>Mesorhizobium</taxon>
    </lineage>
</organism>
<dbReference type="NCBIfam" id="NF010240">
    <property type="entry name" value="PRK13687.1"/>
    <property type="match status" value="1"/>
</dbReference>
<evidence type="ECO:0000313" key="3">
    <source>
        <dbReference type="Proteomes" id="UP001285154"/>
    </source>
</evidence>